<accession>A0ABM1N114</accession>
<evidence type="ECO:0000313" key="22">
    <source>
        <dbReference type="RefSeq" id="XP_017780514.1"/>
    </source>
</evidence>
<dbReference type="SUPFAM" id="SSF52058">
    <property type="entry name" value="L domain-like"/>
    <property type="match status" value="1"/>
</dbReference>
<evidence type="ECO:0000313" key="21">
    <source>
        <dbReference type="Proteomes" id="UP000695000"/>
    </source>
</evidence>
<dbReference type="PROSITE" id="PS50221">
    <property type="entry name" value="GAIN_B"/>
    <property type="match status" value="1"/>
</dbReference>
<dbReference type="GeneID" id="108565518"/>
<feature type="region of interest" description="Disordered" evidence="14">
    <location>
        <begin position="1218"/>
        <end position="1243"/>
    </location>
</feature>
<dbReference type="SMART" id="SM00409">
    <property type="entry name" value="IG"/>
    <property type="match status" value="1"/>
</dbReference>
<comment type="subcellular location">
    <subcellularLocation>
        <location evidence="1">Membrane</location>
        <topology evidence="1">Multi-pass membrane protein</topology>
    </subcellularLocation>
</comment>
<evidence type="ECO:0000256" key="4">
    <source>
        <dbReference type="ARBA" id="ARBA00022692"/>
    </source>
</evidence>
<dbReference type="RefSeq" id="XP_017780514.1">
    <property type="nucleotide sequence ID" value="XM_017925025.1"/>
</dbReference>
<dbReference type="Gene3D" id="3.80.10.10">
    <property type="entry name" value="Ribonuclease Inhibitor"/>
    <property type="match status" value="1"/>
</dbReference>
<evidence type="ECO:0000256" key="10">
    <source>
        <dbReference type="ARBA" id="ARBA00023157"/>
    </source>
</evidence>
<evidence type="ECO:0000256" key="14">
    <source>
        <dbReference type="SAM" id="MobiDB-lite"/>
    </source>
</evidence>
<evidence type="ECO:0000256" key="2">
    <source>
        <dbReference type="ARBA" id="ARBA00007343"/>
    </source>
</evidence>
<evidence type="ECO:0000256" key="1">
    <source>
        <dbReference type="ARBA" id="ARBA00004141"/>
    </source>
</evidence>
<feature type="compositionally biased region" description="Basic and acidic residues" evidence="14">
    <location>
        <begin position="1423"/>
        <end position="1433"/>
    </location>
</feature>
<protein>
    <submittedName>
        <fullName evidence="22">Adhesion G protein-coupled receptor A3</fullName>
    </submittedName>
</protein>
<dbReference type="Pfam" id="PF01825">
    <property type="entry name" value="GPS"/>
    <property type="match status" value="1"/>
</dbReference>
<dbReference type="PROSITE" id="PS50227">
    <property type="entry name" value="G_PROTEIN_RECEP_F2_3"/>
    <property type="match status" value="1"/>
</dbReference>
<dbReference type="InterPro" id="IPR017981">
    <property type="entry name" value="GPCR_2-like_7TM"/>
</dbReference>
<dbReference type="PROSITE" id="PS50835">
    <property type="entry name" value="IG_LIKE"/>
    <property type="match status" value="1"/>
</dbReference>
<keyword evidence="5 16" id="KW-0732">Signal</keyword>
<dbReference type="PANTHER" id="PTHR45930">
    <property type="entry name" value="G-PROTEIN COUPLED RECEPTOR 124-LIKE PROTEIN"/>
    <property type="match status" value="1"/>
</dbReference>
<keyword evidence="8" id="KW-0297">G-protein coupled receptor</keyword>
<dbReference type="Gene3D" id="1.20.1070.10">
    <property type="entry name" value="Rhodopsin 7-helix transmembrane proteins"/>
    <property type="match status" value="1"/>
</dbReference>
<evidence type="ECO:0000256" key="5">
    <source>
        <dbReference type="ARBA" id="ARBA00022729"/>
    </source>
</evidence>
<evidence type="ECO:0000256" key="9">
    <source>
        <dbReference type="ARBA" id="ARBA00023136"/>
    </source>
</evidence>
<dbReference type="InterPro" id="IPR001611">
    <property type="entry name" value="Leu-rich_rpt"/>
</dbReference>
<dbReference type="SUPFAM" id="SSF48726">
    <property type="entry name" value="Immunoglobulin"/>
    <property type="match status" value="1"/>
</dbReference>
<evidence type="ECO:0000256" key="3">
    <source>
        <dbReference type="ARBA" id="ARBA00022614"/>
    </source>
</evidence>
<dbReference type="InterPro" id="IPR051963">
    <property type="entry name" value="Adhesion_GPCR_A"/>
</dbReference>
<dbReference type="InterPro" id="IPR001879">
    <property type="entry name" value="GPCR_2_extracellular_dom"/>
</dbReference>
<feature type="transmembrane region" description="Helical" evidence="15">
    <location>
        <begin position="761"/>
        <end position="782"/>
    </location>
</feature>
<dbReference type="InterPro" id="IPR058808">
    <property type="entry name" value="GAIN_ADGRA2/3"/>
</dbReference>
<evidence type="ECO:0000256" key="16">
    <source>
        <dbReference type="SAM" id="SignalP"/>
    </source>
</evidence>
<dbReference type="Proteomes" id="UP000695000">
    <property type="component" value="Unplaced"/>
</dbReference>
<reference evidence="22" key="1">
    <citation type="submission" date="2025-08" db="UniProtKB">
        <authorList>
            <consortium name="RefSeq"/>
        </authorList>
    </citation>
    <scope>IDENTIFICATION</scope>
    <source>
        <tissue evidence="22">Whole Larva</tissue>
    </source>
</reference>
<feature type="domain" description="Ig-like" evidence="20">
    <location>
        <begin position="230"/>
        <end position="334"/>
    </location>
</feature>
<comment type="similarity">
    <text evidence="2">Belongs to the G-protein coupled receptor 2 family. Adhesion G-protein coupled receptor (ADGR) subfamily.</text>
</comment>
<evidence type="ECO:0000259" key="17">
    <source>
        <dbReference type="PROSITE" id="PS50221"/>
    </source>
</evidence>
<feature type="domain" description="G-protein coupled receptors family 2 profile 2" evidence="19">
    <location>
        <begin position="723"/>
        <end position="1023"/>
    </location>
</feature>
<keyword evidence="13" id="KW-0393">Immunoglobulin domain</keyword>
<evidence type="ECO:0000256" key="15">
    <source>
        <dbReference type="SAM" id="Phobius"/>
    </source>
</evidence>
<dbReference type="InterPro" id="IPR036179">
    <property type="entry name" value="Ig-like_dom_sf"/>
</dbReference>
<feature type="signal peptide" evidence="16">
    <location>
        <begin position="1"/>
        <end position="22"/>
    </location>
</feature>
<feature type="region of interest" description="Disordered" evidence="14">
    <location>
        <begin position="1396"/>
        <end position="1433"/>
    </location>
</feature>
<feature type="region of interest" description="Disordered" evidence="14">
    <location>
        <begin position="1259"/>
        <end position="1293"/>
    </location>
</feature>
<dbReference type="PANTHER" id="PTHR45930:SF4">
    <property type="entry name" value="ADHESION G PROTEIN-COUPLED RECEPTOR A3"/>
    <property type="match status" value="1"/>
</dbReference>
<keyword evidence="7 15" id="KW-1133">Transmembrane helix</keyword>
<keyword evidence="10" id="KW-1015">Disulfide bond</keyword>
<dbReference type="Pfam" id="PF00002">
    <property type="entry name" value="7tm_2"/>
    <property type="match status" value="1"/>
</dbReference>
<evidence type="ECO:0000259" key="19">
    <source>
        <dbReference type="PROSITE" id="PS50261"/>
    </source>
</evidence>
<dbReference type="Gene3D" id="2.60.220.50">
    <property type="match status" value="1"/>
</dbReference>
<feature type="transmembrane region" description="Helical" evidence="15">
    <location>
        <begin position="999"/>
        <end position="1022"/>
    </location>
</feature>
<dbReference type="InterPro" id="IPR007110">
    <property type="entry name" value="Ig-like_dom"/>
</dbReference>
<evidence type="ECO:0000256" key="11">
    <source>
        <dbReference type="ARBA" id="ARBA00023170"/>
    </source>
</evidence>
<evidence type="ECO:0000256" key="12">
    <source>
        <dbReference type="ARBA" id="ARBA00023224"/>
    </source>
</evidence>
<feature type="transmembrane region" description="Helical" evidence="15">
    <location>
        <begin position="842"/>
        <end position="862"/>
    </location>
</feature>
<keyword evidence="11 22" id="KW-0675">Receptor</keyword>
<dbReference type="Pfam" id="PF26588">
    <property type="entry name" value="GAIN_ADGRA3"/>
    <property type="match status" value="1"/>
</dbReference>
<feature type="transmembrane region" description="Helical" evidence="15">
    <location>
        <begin position="794"/>
        <end position="815"/>
    </location>
</feature>
<dbReference type="InterPro" id="IPR032675">
    <property type="entry name" value="LRR_dom_sf"/>
</dbReference>
<evidence type="ECO:0000256" key="13">
    <source>
        <dbReference type="ARBA" id="ARBA00023319"/>
    </source>
</evidence>
<dbReference type="PROSITE" id="PS51450">
    <property type="entry name" value="LRR"/>
    <property type="match status" value="3"/>
</dbReference>
<dbReference type="InterPro" id="IPR013783">
    <property type="entry name" value="Ig-like_fold"/>
</dbReference>
<proteinExistence type="inferred from homology"/>
<dbReference type="InterPro" id="IPR003599">
    <property type="entry name" value="Ig_sub"/>
</dbReference>
<feature type="chain" id="PRO_5047200561" evidence="16">
    <location>
        <begin position="23"/>
        <end position="1433"/>
    </location>
</feature>
<feature type="domain" description="GAIN-B" evidence="17">
    <location>
        <begin position="554"/>
        <end position="712"/>
    </location>
</feature>
<sequence length="1433" mass="162317">MERIISKYVVLFLYLCIVSVCPEDCPSKCSCKRSPQRDGSDWVKIRCGDTERLTYIEDDDFLNIANEVVQLNLSSNYLTTFTPKVQFIALQKLDLSRNQLTTLQNNQFSEIPNLHRLDLSGNSIKHIDTLAFANLKHLERLKLNQNQITSIEKGTFNPFMKLKQLDISNNPLKCDCALLWLLDWADKLSVKLMSNPKCETPQTFYGKPLRKLKVGVEIHCKSPATNREMPIVELIPDHGQVVFEGDSLRLQCRAPSSTDSFDMFDSEAKDRIEWMWLDSNPRHHFFDVDIQNRYLADSGLIDSSLSIAKLNRNHSGDWNCQLISQRGNHSRGISVVVISNETKYCPITTTVNNKGNYIWPRTVVNNSVALPCESIQLTSEVSQQKANYFCSTKGYWENLNTTKCPYISDTTKILEQFSKVNLSLAKGSILESAKHFKNYTADLKVMKDIMDLVYAARTIENYIEYLSFEQELGGLLIDVLNNFMDLGEEYLLDADVEDRSCGKMVAAIERIVNFTPSPLLHRNHVALEQFILKRDSFTGMTCTWYLNSLDEDDKLFHCVTYNPSATSVSQERDVEASVQIPPSLFYQLQEQDVVLDKVPLTLLVTMFSSSKFFPKLEKEGHEVTSSVVGVKLGNVTVSNLTEPVYVMLKPELKYLYDLIPPTPVWWNPALDGGRGGWSSEGCQISHEIRDNLVFSCKQLGYYGLLQDTSRAVHKQTGAKFRFSHPAIYVGTFVLFVCLLFSILSYLFAYPAIQMPKKTKHSLVNTWVAISLLCFMYVFGIYQTEDVRVCKVVGISLHYLTLSSLLWMCVGVNSMYKRLRKNDVIELQDDELPSDEPIQKPILGLYLVGWGVALIVCGISGAVNMKEYSAHARCFLSSAPALSALYIPFAILVVFLGVFFLLIRCAIYSTDANGHLSEGTQATENVDLDLLEPNFPHVDSRSVRSVSSKTASSEVEDPEHAPMAQLKAYVKFLFIYVFAWISCALATVKPFKVVPFEEDIFSVLYAILSSLLGIFTIFFYCIARNDVRTQWVLTSRWVKRKGFCFRSRNVSDTSQNMAQIQIQPLPQVPTTISDVHIISRSSSRSSAQTKSVSHNSNVLKAAADLNTTSMTEPSGTKINNVNLVVLHRQQYRNTTVVPNLIENPTHSAEMFYNPHQSTVARKFFKKQKRNMMKRNNLAARRVDLNSDNGSVLSCPKPKHKDNSSVDTNIYATNSKVNNTNIHVENVPKKSQKHRNPNILSDSCDDLNALNIPVEKLILNSDRSRRKDDKPVRNAKKKQNNSSNKSSIRENNMRSVSQQCTLEYSSEAISDSILDQKSPEKVVVLPPESGEVVVPSHVRRENSPNMSTLTEEPQFYENVKHENPRIYVNPSHEFFMSKRAQSRASSVSASEIDELYQQIKRGPRKHPDYEGGGLSDSEINSYLVDKYRDKDETTV</sequence>
<dbReference type="InterPro" id="IPR000832">
    <property type="entry name" value="GPCR_2_secretin-like"/>
</dbReference>
<feature type="transmembrane region" description="Helical" evidence="15">
    <location>
        <begin position="882"/>
        <end position="902"/>
    </location>
</feature>
<feature type="transmembrane region" description="Helical" evidence="15">
    <location>
        <begin position="726"/>
        <end position="749"/>
    </location>
</feature>
<dbReference type="PROSITE" id="PS50261">
    <property type="entry name" value="G_PROTEIN_RECEP_F2_4"/>
    <property type="match status" value="1"/>
</dbReference>
<keyword evidence="6" id="KW-0677">Repeat</keyword>
<evidence type="ECO:0000259" key="20">
    <source>
        <dbReference type="PROSITE" id="PS50835"/>
    </source>
</evidence>
<keyword evidence="4 15" id="KW-0812">Transmembrane</keyword>
<evidence type="ECO:0000259" key="18">
    <source>
        <dbReference type="PROSITE" id="PS50227"/>
    </source>
</evidence>
<dbReference type="SUPFAM" id="SSF111418">
    <property type="entry name" value="Hormone receptor domain"/>
    <property type="match status" value="1"/>
</dbReference>
<feature type="transmembrane region" description="Helical" evidence="15">
    <location>
        <begin position="967"/>
        <end position="987"/>
    </location>
</feature>
<dbReference type="InterPro" id="IPR057244">
    <property type="entry name" value="GAIN_B"/>
</dbReference>
<name>A0ABM1N114_NICVS</name>
<organism evidence="21 22">
    <name type="scientific">Nicrophorus vespilloides</name>
    <name type="common">Boreal carrion beetle</name>
    <dbReference type="NCBI Taxonomy" id="110193"/>
    <lineage>
        <taxon>Eukaryota</taxon>
        <taxon>Metazoa</taxon>
        <taxon>Ecdysozoa</taxon>
        <taxon>Arthropoda</taxon>
        <taxon>Hexapoda</taxon>
        <taxon>Insecta</taxon>
        <taxon>Pterygota</taxon>
        <taxon>Neoptera</taxon>
        <taxon>Endopterygota</taxon>
        <taxon>Coleoptera</taxon>
        <taxon>Polyphaga</taxon>
        <taxon>Staphyliniformia</taxon>
        <taxon>Silphidae</taxon>
        <taxon>Nicrophorinae</taxon>
        <taxon>Nicrophorus</taxon>
    </lineage>
</organism>
<keyword evidence="21" id="KW-1185">Reference proteome</keyword>
<dbReference type="SMART" id="SM00082">
    <property type="entry name" value="LRRCT"/>
    <property type="match status" value="1"/>
</dbReference>
<evidence type="ECO:0000256" key="8">
    <source>
        <dbReference type="ARBA" id="ARBA00023040"/>
    </source>
</evidence>
<dbReference type="SMART" id="SM00369">
    <property type="entry name" value="LRR_TYP"/>
    <property type="match status" value="3"/>
</dbReference>
<keyword evidence="3" id="KW-0433">Leucine-rich repeat</keyword>
<dbReference type="InterPro" id="IPR046338">
    <property type="entry name" value="GAIN_dom_sf"/>
</dbReference>
<keyword evidence="12" id="KW-0807">Transducer</keyword>
<feature type="compositionally biased region" description="Basic and acidic residues" evidence="14">
    <location>
        <begin position="1260"/>
        <end position="1270"/>
    </location>
</feature>
<dbReference type="InterPro" id="IPR036445">
    <property type="entry name" value="GPCR_2_extracell_dom_sf"/>
</dbReference>
<dbReference type="Pfam" id="PF13855">
    <property type="entry name" value="LRR_8"/>
    <property type="match status" value="1"/>
</dbReference>
<dbReference type="InterPro" id="IPR000203">
    <property type="entry name" value="GPS"/>
</dbReference>
<dbReference type="InterPro" id="IPR000483">
    <property type="entry name" value="Cys-rich_flank_reg_C"/>
</dbReference>
<evidence type="ECO:0000256" key="6">
    <source>
        <dbReference type="ARBA" id="ARBA00022737"/>
    </source>
</evidence>
<gene>
    <name evidence="22" type="primary">LOC108565518</name>
</gene>
<keyword evidence="9 15" id="KW-0472">Membrane</keyword>
<feature type="domain" description="G-protein coupled receptors family 2 profile 1" evidence="18">
    <location>
        <begin position="319"/>
        <end position="408"/>
    </location>
</feature>
<dbReference type="Gene3D" id="2.60.40.10">
    <property type="entry name" value="Immunoglobulins"/>
    <property type="match status" value="1"/>
</dbReference>
<dbReference type="InterPro" id="IPR003591">
    <property type="entry name" value="Leu-rich_rpt_typical-subtyp"/>
</dbReference>
<evidence type="ECO:0000256" key="7">
    <source>
        <dbReference type="ARBA" id="ARBA00022989"/>
    </source>
</evidence>